<dbReference type="OrthoDB" id="1732691at2759"/>
<sequence>MAALRTALRRRLSRPLTFGSLRFASSSFKASELMVERSGVTRPKPESSTLVFGKQFSDHMLTINWTEQGGWETPQIKPFQNLSLHPAASALHYSIELFEGMKAFRGVDGRIRFFRPMLNMQRMSRSSERSCLPPFDKVELLDCTHHSAGGAGPLLNPH</sequence>
<evidence type="ECO:0000256" key="2">
    <source>
        <dbReference type="ARBA" id="ARBA00009320"/>
    </source>
</evidence>
<dbReference type="GO" id="GO:0005739">
    <property type="term" value="C:mitochondrion"/>
    <property type="evidence" value="ECO:0007669"/>
    <property type="project" value="TreeGrafter"/>
</dbReference>
<comment type="cofactor">
    <cofactor evidence="1">
        <name>pyridoxal 5'-phosphate</name>
        <dbReference type="ChEBI" id="CHEBI:597326"/>
    </cofactor>
</comment>
<dbReference type="AlphaFoldDB" id="A0A9Q1CYW1"/>
<dbReference type="PANTHER" id="PTHR11825:SF39">
    <property type="entry name" value="BRANCHED-CHAIN-AMINO-ACID AMINOTRANSFERASE, MITOCHONDRIAL"/>
    <property type="match status" value="1"/>
</dbReference>
<keyword evidence="6" id="KW-1185">Reference proteome</keyword>
<dbReference type="Proteomes" id="UP001152803">
    <property type="component" value="Unassembled WGS sequence"/>
</dbReference>
<keyword evidence="4" id="KW-0663">Pyridoxal phosphate</keyword>
<evidence type="ECO:0000313" key="6">
    <source>
        <dbReference type="Proteomes" id="UP001152803"/>
    </source>
</evidence>
<dbReference type="InterPro" id="IPR005786">
    <property type="entry name" value="B_amino_transII"/>
</dbReference>
<dbReference type="InterPro" id="IPR043131">
    <property type="entry name" value="BCAT-like_N"/>
</dbReference>
<gene>
    <name evidence="5" type="ORF">COCON_G00202130</name>
</gene>
<protein>
    <recommendedName>
        <fullName evidence="3">branched-chain-amino-acid transaminase</fullName>
        <ecNumber evidence="3">2.6.1.42</ecNumber>
    </recommendedName>
</protein>
<dbReference type="Gene3D" id="3.30.470.10">
    <property type="match status" value="1"/>
</dbReference>
<evidence type="ECO:0000256" key="4">
    <source>
        <dbReference type="ARBA" id="ARBA00022898"/>
    </source>
</evidence>
<evidence type="ECO:0000256" key="3">
    <source>
        <dbReference type="ARBA" id="ARBA00013053"/>
    </source>
</evidence>
<evidence type="ECO:0000313" key="5">
    <source>
        <dbReference type="EMBL" id="KAJ8253601.1"/>
    </source>
</evidence>
<name>A0A9Q1CYW1_CONCO</name>
<reference evidence="5" key="1">
    <citation type="journal article" date="2023" name="Science">
        <title>Genome structures resolve the early diversification of teleost fishes.</title>
        <authorList>
            <person name="Parey E."/>
            <person name="Louis A."/>
            <person name="Montfort J."/>
            <person name="Bouchez O."/>
            <person name="Roques C."/>
            <person name="Iampietro C."/>
            <person name="Lluch J."/>
            <person name="Castinel A."/>
            <person name="Donnadieu C."/>
            <person name="Desvignes T."/>
            <person name="Floi Bucao C."/>
            <person name="Jouanno E."/>
            <person name="Wen M."/>
            <person name="Mejri S."/>
            <person name="Dirks R."/>
            <person name="Jansen H."/>
            <person name="Henkel C."/>
            <person name="Chen W.J."/>
            <person name="Zahm M."/>
            <person name="Cabau C."/>
            <person name="Klopp C."/>
            <person name="Thompson A.W."/>
            <person name="Robinson-Rechavi M."/>
            <person name="Braasch I."/>
            <person name="Lecointre G."/>
            <person name="Bobe J."/>
            <person name="Postlethwait J.H."/>
            <person name="Berthelot C."/>
            <person name="Roest Crollius H."/>
            <person name="Guiguen Y."/>
        </authorList>
    </citation>
    <scope>NUCLEOTIDE SEQUENCE</scope>
    <source>
        <strain evidence="5">Concon-B</strain>
    </source>
</reference>
<dbReference type="PANTHER" id="PTHR11825">
    <property type="entry name" value="SUBGROUP IIII AMINOTRANSFERASE"/>
    <property type="match status" value="1"/>
</dbReference>
<dbReference type="GO" id="GO:0009098">
    <property type="term" value="P:L-leucine biosynthetic process"/>
    <property type="evidence" value="ECO:0007669"/>
    <property type="project" value="TreeGrafter"/>
</dbReference>
<dbReference type="GO" id="GO:0004084">
    <property type="term" value="F:branched-chain-amino-acid transaminase activity"/>
    <property type="evidence" value="ECO:0007669"/>
    <property type="project" value="UniProtKB-EC"/>
</dbReference>
<dbReference type="EMBL" id="JAFJMO010000016">
    <property type="protein sequence ID" value="KAJ8253601.1"/>
    <property type="molecule type" value="Genomic_DNA"/>
</dbReference>
<dbReference type="InterPro" id="IPR036038">
    <property type="entry name" value="Aminotransferase-like"/>
</dbReference>
<dbReference type="GO" id="GO:0009099">
    <property type="term" value="P:L-valine biosynthetic process"/>
    <property type="evidence" value="ECO:0007669"/>
    <property type="project" value="TreeGrafter"/>
</dbReference>
<dbReference type="EC" id="2.6.1.42" evidence="3"/>
<comment type="similarity">
    <text evidence="2">Belongs to the class-IV pyridoxal-phosphate-dependent aminotransferase family.</text>
</comment>
<comment type="caution">
    <text evidence="5">The sequence shown here is derived from an EMBL/GenBank/DDBJ whole genome shotgun (WGS) entry which is preliminary data.</text>
</comment>
<proteinExistence type="inferred from homology"/>
<organism evidence="5 6">
    <name type="scientific">Conger conger</name>
    <name type="common">Conger eel</name>
    <name type="synonym">Muraena conger</name>
    <dbReference type="NCBI Taxonomy" id="82655"/>
    <lineage>
        <taxon>Eukaryota</taxon>
        <taxon>Metazoa</taxon>
        <taxon>Chordata</taxon>
        <taxon>Craniata</taxon>
        <taxon>Vertebrata</taxon>
        <taxon>Euteleostomi</taxon>
        <taxon>Actinopterygii</taxon>
        <taxon>Neopterygii</taxon>
        <taxon>Teleostei</taxon>
        <taxon>Anguilliformes</taxon>
        <taxon>Congridae</taxon>
        <taxon>Conger</taxon>
    </lineage>
</organism>
<evidence type="ECO:0000256" key="1">
    <source>
        <dbReference type="ARBA" id="ARBA00001933"/>
    </source>
</evidence>
<accession>A0A9Q1CYW1</accession>
<dbReference type="SUPFAM" id="SSF56752">
    <property type="entry name" value="D-aminoacid aminotransferase-like PLP-dependent enzymes"/>
    <property type="match status" value="1"/>
</dbReference>